<sequence length="290" mass="31460">MRPKQWAKNALLALAPLAAGVLFQPTVLLEVVLGIIAFSLTSSGGYIVNDLLDIESDKLHPKKRFRPIPSGEFPARIAWPTAIVLLVAPAGIAAAFGFFTFAGVLIAYVIIQLSYCIWLKHQPVIDIIIVASGFVLRAVAGAAIVGVPITQWFILVISSGSLFMVAGKRYSEKVESVGKEQSHTRKTLNLYSLGYLRFVWTVAATLTMLSYGLWAFDLNGGTSIGSIISVFPFGTALLLYAYDIERGEASAPEDVVLKDVRLLVCGAIWAALFLLSVLARQYGWQVPNLS</sequence>
<feature type="transmembrane region" description="Helical" evidence="5">
    <location>
        <begin position="73"/>
        <end position="92"/>
    </location>
</feature>
<keyword evidence="3 5" id="KW-1133">Transmembrane helix</keyword>
<comment type="subcellular location">
    <subcellularLocation>
        <location evidence="1">Membrane</location>
        <topology evidence="1">Multi-pass membrane protein</topology>
    </subcellularLocation>
</comment>
<proteinExistence type="predicted"/>
<dbReference type="PANTHER" id="PTHR42723">
    <property type="entry name" value="CHLOROPHYLL SYNTHASE"/>
    <property type="match status" value="1"/>
</dbReference>
<evidence type="ECO:0000256" key="4">
    <source>
        <dbReference type="ARBA" id="ARBA00023136"/>
    </source>
</evidence>
<protein>
    <submittedName>
        <fullName evidence="6">Decaprenyl-phosphate phosphoribosyltransferase</fullName>
    </submittedName>
</protein>
<feature type="transmembrane region" description="Helical" evidence="5">
    <location>
        <begin position="149"/>
        <end position="167"/>
    </location>
</feature>
<dbReference type="Pfam" id="PF01040">
    <property type="entry name" value="UbiA"/>
    <property type="match status" value="1"/>
</dbReference>
<dbReference type="Proteomes" id="UP000598775">
    <property type="component" value="Unassembled WGS sequence"/>
</dbReference>
<evidence type="ECO:0000256" key="2">
    <source>
        <dbReference type="ARBA" id="ARBA00022692"/>
    </source>
</evidence>
<keyword evidence="6" id="KW-0808">Transferase</keyword>
<accession>A0A917B0D4</accession>
<name>A0A917B0D4_9MICO</name>
<feature type="transmembrane region" description="Helical" evidence="5">
    <location>
        <begin position="124"/>
        <end position="143"/>
    </location>
</feature>
<gene>
    <name evidence="6" type="ORF">GCM10011399_03250</name>
</gene>
<dbReference type="InterPro" id="IPR000537">
    <property type="entry name" value="UbiA_prenyltransferase"/>
</dbReference>
<dbReference type="InterPro" id="IPR050475">
    <property type="entry name" value="Prenyltransferase_related"/>
</dbReference>
<keyword evidence="7" id="KW-1185">Reference proteome</keyword>
<evidence type="ECO:0000256" key="1">
    <source>
        <dbReference type="ARBA" id="ARBA00004141"/>
    </source>
</evidence>
<dbReference type="NCBIfam" id="NF008978">
    <property type="entry name" value="PRK12324.1-4"/>
    <property type="match status" value="1"/>
</dbReference>
<organism evidence="6 7">
    <name type="scientific">Subtercola lobariae</name>
    <dbReference type="NCBI Taxonomy" id="1588641"/>
    <lineage>
        <taxon>Bacteria</taxon>
        <taxon>Bacillati</taxon>
        <taxon>Actinomycetota</taxon>
        <taxon>Actinomycetes</taxon>
        <taxon>Micrococcales</taxon>
        <taxon>Microbacteriaceae</taxon>
        <taxon>Subtercola</taxon>
    </lineage>
</organism>
<feature type="transmembrane region" description="Helical" evidence="5">
    <location>
        <begin position="223"/>
        <end position="242"/>
    </location>
</feature>
<feature type="transmembrane region" description="Helical" evidence="5">
    <location>
        <begin position="262"/>
        <end position="282"/>
    </location>
</feature>
<dbReference type="CDD" id="cd13963">
    <property type="entry name" value="PT_UbiA_2"/>
    <property type="match status" value="1"/>
</dbReference>
<evidence type="ECO:0000256" key="5">
    <source>
        <dbReference type="SAM" id="Phobius"/>
    </source>
</evidence>
<dbReference type="InterPro" id="IPR044878">
    <property type="entry name" value="UbiA_sf"/>
</dbReference>
<dbReference type="AlphaFoldDB" id="A0A917B0D4"/>
<comment type="caution">
    <text evidence="6">The sequence shown here is derived from an EMBL/GenBank/DDBJ whole genome shotgun (WGS) entry which is preliminary data.</text>
</comment>
<dbReference type="GO" id="GO:0016765">
    <property type="term" value="F:transferase activity, transferring alkyl or aryl (other than methyl) groups"/>
    <property type="evidence" value="ECO:0007669"/>
    <property type="project" value="InterPro"/>
</dbReference>
<dbReference type="EMBL" id="BMGP01000001">
    <property type="protein sequence ID" value="GGF12648.1"/>
    <property type="molecule type" value="Genomic_DNA"/>
</dbReference>
<dbReference type="PANTHER" id="PTHR42723:SF1">
    <property type="entry name" value="CHLOROPHYLL SYNTHASE, CHLOROPLASTIC"/>
    <property type="match status" value="1"/>
</dbReference>
<keyword evidence="2 5" id="KW-0812">Transmembrane</keyword>
<dbReference type="Gene3D" id="1.10.357.140">
    <property type="entry name" value="UbiA prenyltransferase"/>
    <property type="match status" value="1"/>
</dbReference>
<reference evidence="6 7" key="1">
    <citation type="journal article" date="2014" name="Int. J. Syst. Evol. Microbiol.">
        <title>Complete genome sequence of Corynebacterium casei LMG S-19264T (=DSM 44701T), isolated from a smear-ripened cheese.</title>
        <authorList>
            <consortium name="US DOE Joint Genome Institute (JGI-PGF)"/>
            <person name="Walter F."/>
            <person name="Albersmeier A."/>
            <person name="Kalinowski J."/>
            <person name="Ruckert C."/>
        </authorList>
    </citation>
    <scope>NUCLEOTIDE SEQUENCE [LARGE SCALE GENOMIC DNA]</scope>
    <source>
        <strain evidence="6 7">CGMCC 1.12976</strain>
    </source>
</reference>
<keyword evidence="6" id="KW-0328">Glycosyltransferase</keyword>
<dbReference type="GO" id="GO:0016757">
    <property type="term" value="F:glycosyltransferase activity"/>
    <property type="evidence" value="ECO:0007669"/>
    <property type="project" value="UniProtKB-KW"/>
</dbReference>
<evidence type="ECO:0000313" key="6">
    <source>
        <dbReference type="EMBL" id="GGF12648.1"/>
    </source>
</evidence>
<evidence type="ECO:0000313" key="7">
    <source>
        <dbReference type="Proteomes" id="UP000598775"/>
    </source>
</evidence>
<keyword evidence="4 5" id="KW-0472">Membrane</keyword>
<dbReference type="GO" id="GO:0016020">
    <property type="term" value="C:membrane"/>
    <property type="evidence" value="ECO:0007669"/>
    <property type="project" value="UniProtKB-SubCell"/>
</dbReference>
<evidence type="ECO:0000256" key="3">
    <source>
        <dbReference type="ARBA" id="ARBA00022989"/>
    </source>
</evidence>
<feature type="transmembrane region" description="Helical" evidence="5">
    <location>
        <begin position="188"/>
        <end position="211"/>
    </location>
</feature>